<accession>A0AAN9EV75</accession>
<dbReference type="EMBL" id="JAYWIO010000005">
    <property type="protein sequence ID" value="KAK7261825.1"/>
    <property type="molecule type" value="Genomic_DNA"/>
</dbReference>
<reference evidence="2 3" key="1">
    <citation type="submission" date="2024-01" db="EMBL/GenBank/DDBJ databases">
        <title>The genomes of 5 underutilized Papilionoideae crops provide insights into root nodulation and disease resistanc.</title>
        <authorList>
            <person name="Yuan L."/>
        </authorList>
    </citation>
    <scope>NUCLEOTIDE SEQUENCE [LARGE SCALE GENOMIC DNA]</scope>
    <source>
        <strain evidence="2">ZHUSHIDOU_FW_LH</strain>
        <tissue evidence="2">Leaf</tissue>
    </source>
</reference>
<organism evidence="2 3">
    <name type="scientific">Crotalaria pallida</name>
    <name type="common">Smooth rattlebox</name>
    <name type="synonym">Crotalaria striata</name>
    <dbReference type="NCBI Taxonomy" id="3830"/>
    <lineage>
        <taxon>Eukaryota</taxon>
        <taxon>Viridiplantae</taxon>
        <taxon>Streptophyta</taxon>
        <taxon>Embryophyta</taxon>
        <taxon>Tracheophyta</taxon>
        <taxon>Spermatophyta</taxon>
        <taxon>Magnoliopsida</taxon>
        <taxon>eudicotyledons</taxon>
        <taxon>Gunneridae</taxon>
        <taxon>Pentapetalae</taxon>
        <taxon>rosids</taxon>
        <taxon>fabids</taxon>
        <taxon>Fabales</taxon>
        <taxon>Fabaceae</taxon>
        <taxon>Papilionoideae</taxon>
        <taxon>50 kb inversion clade</taxon>
        <taxon>genistoids sensu lato</taxon>
        <taxon>core genistoids</taxon>
        <taxon>Crotalarieae</taxon>
        <taxon>Crotalaria</taxon>
    </lineage>
</organism>
<proteinExistence type="predicted"/>
<name>A0AAN9EV75_CROPI</name>
<sequence>MLLQSPCVLAPLSALTDLIYSALADTVASYRHCRCPSLFEDKILLWQSPLSKTCDGEVVVILFHLRYACNFDLVSWKMTLEKRQLPEADRKQLYFILFGELIAVQRHQEVRPLLLEAHECC</sequence>
<keyword evidence="1" id="KW-0732">Signal</keyword>
<evidence type="ECO:0000313" key="2">
    <source>
        <dbReference type="EMBL" id="KAK7261825.1"/>
    </source>
</evidence>
<evidence type="ECO:0000256" key="1">
    <source>
        <dbReference type="SAM" id="SignalP"/>
    </source>
</evidence>
<dbReference type="AlphaFoldDB" id="A0AAN9EV75"/>
<feature type="signal peptide" evidence="1">
    <location>
        <begin position="1"/>
        <end position="24"/>
    </location>
</feature>
<dbReference type="Proteomes" id="UP001372338">
    <property type="component" value="Unassembled WGS sequence"/>
</dbReference>
<comment type="caution">
    <text evidence="2">The sequence shown here is derived from an EMBL/GenBank/DDBJ whole genome shotgun (WGS) entry which is preliminary data.</text>
</comment>
<gene>
    <name evidence="2" type="ORF">RIF29_28146</name>
</gene>
<protein>
    <submittedName>
        <fullName evidence="2">Uncharacterized protein</fullName>
    </submittedName>
</protein>
<evidence type="ECO:0000313" key="3">
    <source>
        <dbReference type="Proteomes" id="UP001372338"/>
    </source>
</evidence>
<feature type="chain" id="PRO_5043056339" evidence="1">
    <location>
        <begin position="25"/>
        <end position="121"/>
    </location>
</feature>
<keyword evidence="3" id="KW-1185">Reference proteome</keyword>